<protein>
    <recommendedName>
        <fullName evidence="7">Major facilitator superfamily (MFS) profile domain-containing protein</fullName>
    </recommendedName>
</protein>
<dbReference type="RefSeq" id="WP_310055684.1">
    <property type="nucleotide sequence ID" value="NZ_JAVDVQ010000006.1"/>
</dbReference>
<keyword evidence="3" id="KW-1003">Cell membrane</keyword>
<feature type="transmembrane region" description="Helical" evidence="4">
    <location>
        <begin position="59"/>
        <end position="78"/>
    </location>
</feature>
<dbReference type="SUPFAM" id="SSF103473">
    <property type="entry name" value="MFS general substrate transporter"/>
    <property type="match status" value="1"/>
</dbReference>
<keyword evidence="4" id="KW-0472">Membrane</keyword>
<name>A0ABU1UB71_9MICC</name>
<evidence type="ECO:0000256" key="4">
    <source>
        <dbReference type="SAM" id="Phobius"/>
    </source>
</evidence>
<feature type="transmembrane region" description="Helical" evidence="4">
    <location>
        <begin position="29"/>
        <end position="53"/>
    </location>
</feature>
<dbReference type="Gene3D" id="1.20.1250.20">
    <property type="entry name" value="MFS general substrate transporter like domains"/>
    <property type="match status" value="1"/>
</dbReference>
<dbReference type="PANTHER" id="PTHR43045:SF1">
    <property type="entry name" value="SHIKIMATE TRANSPORTER"/>
    <property type="match status" value="1"/>
</dbReference>
<evidence type="ECO:0000313" key="5">
    <source>
        <dbReference type="EMBL" id="MDR7082452.1"/>
    </source>
</evidence>
<keyword evidence="2" id="KW-0813">Transport</keyword>
<dbReference type="Proteomes" id="UP001252243">
    <property type="component" value="Unassembled WGS sequence"/>
</dbReference>
<evidence type="ECO:0000256" key="3">
    <source>
        <dbReference type="ARBA" id="ARBA00022475"/>
    </source>
</evidence>
<proteinExistence type="predicted"/>
<comment type="caution">
    <text evidence="5">The sequence shown here is derived from an EMBL/GenBank/DDBJ whole genome shotgun (WGS) entry which is preliminary data.</text>
</comment>
<accession>A0ABU1UB71</accession>
<keyword evidence="4" id="KW-1133">Transmembrane helix</keyword>
<evidence type="ECO:0000256" key="2">
    <source>
        <dbReference type="ARBA" id="ARBA00022448"/>
    </source>
</evidence>
<comment type="subcellular location">
    <subcellularLocation>
        <location evidence="1">Cell membrane</location>
        <topology evidence="1">Multi-pass membrane protein</topology>
    </subcellularLocation>
</comment>
<sequence>MVQALMYGPMGAFISEMFATELRYTGTSLAYQVSTTLGAGFAPLIASGLLLAGGGTTTLLAWFFCGLCVISGAAFFLAPDRRLRP</sequence>
<keyword evidence="4" id="KW-0812">Transmembrane</keyword>
<evidence type="ECO:0008006" key="7">
    <source>
        <dbReference type="Google" id="ProtNLM"/>
    </source>
</evidence>
<dbReference type="PANTHER" id="PTHR43045">
    <property type="entry name" value="SHIKIMATE TRANSPORTER"/>
    <property type="match status" value="1"/>
</dbReference>
<organism evidence="5 6">
    <name type="scientific">Arthrobacter ginsengisoli</name>
    <dbReference type="NCBI Taxonomy" id="1356565"/>
    <lineage>
        <taxon>Bacteria</taxon>
        <taxon>Bacillati</taxon>
        <taxon>Actinomycetota</taxon>
        <taxon>Actinomycetes</taxon>
        <taxon>Micrococcales</taxon>
        <taxon>Micrococcaceae</taxon>
        <taxon>Arthrobacter</taxon>
    </lineage>
</organism>
<dbReference type="InterPro" id="IPR036259">
    <property type="entry name" value="MFS_trans_sf"/>
</dbReference>
<dbReference type="EMBL" id="JAVDVQ010000006">
    <property type="protein sequence ID" value="MDR7082452.1"/>
    <property type="molecule type" value="Genomic_DNA"/>
</dbReference>
<evidence type="ECO:0000256" key="1">
    <source>
        <dbReference type="ARBA" id="ARBA00004651"/>
    </source>
</evidence>
<keyword evidence="6" id="KW-1185">Reference proteome</keyword>
<evidence type="ECO:0000313" key="6">
    <source>
        <dbReference type="Proteomes" id="UP001252243"/>
    </source>
</evidence>
<reference evidence="5 6" key="1">
    <citation type="submission" date="2023-07" db="EMBL/GenBank/DDBJ databases">
        <title>Sorghum-associated microbial communities from plants grown in Nebraska, USA.</title>
        <authorList>
            <person name="Schachtman D."/>
        </authorList>
    </citation>
    <scope>NUCLEOTIDE SEQUENCE [LARGE SCALE GENOMIC DNA]</scope>
    <source>
        <strain evidence="5 6">BE167</strain>
    </source>
</reference>
<gene>
    <name evidence="5" type="ORF">J2X01_001741</name>
</gene>